<evidence type="ECO:0000256" key="1">
    <source>
        <dbReference type="SAM" id="MobiDB-lite"/>
    </source>
</evidence>
<evidence type="ECO:0000313" key="3">
    <source>
        <dbReference type="Proteomes" id="UP000595140"/>
    </source>
</evidence>
<dbReference type="EMBL" id="OOIL02006492">
    <property type="protein sequence ID" value="VFQ97299.1"/>
    <property type="molecule type" value="Genomic_DNA"/>
</dbReference>
<accession>A0A484N8T1</accession>
<dbReference type="Pfam" id="PF03004">
    <property type="entry name" value="Transposase_24"/>
    <property type="match status" value="1"/>
</dbReference>
<dbReference type="AlphaFoldDB" id="A0A484N8T1"/>
<feature type="compositionally biased region" description="Polar residues" evidence="1">
    <location>
        <begin position="78"/>
        <end position="91"/>
    </location>
</feature>
<feature type="compositionally biased region" description="Acidic residues" evidence="1">
    <location>
        <begin position="194"/>
        <end position="209"/>
    </location>
</feature>
<dbReference type="Proteomes" id="UP000595140">
    <property type="component" value="Unassembled WGS sequence"/>
</dbReference>
<feature type="region of interest" description="Disordered" evidence="1">
    <location>
        <begin position="71"/>
        <end position="245"/>
    </location>
</feature>
<gene>
    <name evidence="2" type="ORF">CCAM_LOCUS39075</name>
</gene>
<keyword evidence="3" id="KW-1185">Reference proteome</keyword>
<name>A0A484N8T1_9ASTE</name>
<reference evidence="2 3" key="1">
    <citation type="submission" date="2018-04" db="EMBL/GenBank/DDBJ databases">
        <authorList>
            <person name="Vogel A."/>
        </authorList>
    </citation>
    <scope>NUCLEOTIDE SEQUENCE [LARGE SCALE GENOMIC DNA]</scope>
</reference>
<feature type="compositionally biased region" description="Polar residues" evidence="1">
    <location>
        <begin position="138"/>
        <end position="147"/>
    </location>
</feature>
<sequence>MAVCKVQPRGWVDTESPKEIQDAMLQDPFQQSVTDSTSIMVVSENNDVVTLIGEGNADFEEEDLNFENMEEEEPILSSEYSMESIETTDNESMTDKGKGKKQKSSKTPSFVSSARDSLRLLRQSFMTRSRDDAEAGCSNPSVNTSTPEMDASASPPPTSHTPLHSGASTAGSHTFVSESNLQSFESESEHRENDVDDREEEDDEEDEQLDPLFWNSNEFKQESEVKKKNRRKGKNEGVAIGTYTGGSIPFSEHLARLAQKSEAPVTVVDAFKHTKTKKHDGQTWIDPENAQLEADFVQLKQMAEESGLQVTDQEILFELVGGFDQKNRIKGVGDLAEEMKPLKPRYQSRRKSTSDISEIERLRAENEVMKARLLISGLFATDLFRRKYRRRRVSTFFGWVLQRVAGVGPGSRSSEERRGRINSRVSGWLGGGNLWAATCCPTVTAVRVLPGWSGETAVGLSAFNRPASWGLRDSLVLSSVRFGVPLLCPASVLSPSTRSQRPQQAAESAWNATVVIAVTPLPVAQLLRPHQGVAAAASLFRVGVLILQFEVETQVWMGNPEDGEVVMRRGWLPFTDRTTSLGFMCRDGIILASCSPKSTRTSEICSPSCYSAAYMRENINKECQ</sequence>
<organism evidence="2 3">
    <name type="scientific">Cuscuta campestris</name>
    <dbReference type="NCBI Taxonomy" id="132261"/>
    <lineage>
        <taxon>Eukaryota</taxon>
        <taxon>Viridiplantae</taxon>
        <taxon>Streptophyta</taxon>
        <taxon>Embryophyta</taxon>
        <taxon>Tracheophyta</taxon>
        <taxon>Spermatophyta</taxon>
        <taxon>Magnoliopsida</taxon>
        <taxon>eudicotyledons</taxon>
        <taxon>Gunneridae</taxon>
        <taxon>Pentapetalae</taxon>
        <taxon>asterids</taxon>
        <taxon>lamiids</taxon>
        <taxon>Solanales</taxon>
        <taxon>Convolvulaceae</taxon>
        <taxon>Cuscuteae</taxon>
        <taxon>Cuscuta</taxon>
        <taxon>Cuscuta subgen. Grammica</taxon>
        <taxon>Cuscuta sect. Cleistogrammica</taxon>
    </lineage>
</organism>
<dbReference type="OrthoDB" id="1425988at2759"/>
<protein>
    <submittedName>
        <fullName evidence="2">Uncharacterized protein</fullName>
    </submittedName>
</protein>
<evidence type="ECO:0000313" key="2">
    <source>
        <dbReference type="EMBL" id="VFQ97299.1"/>
    </source>
</evidence>
<proteinExistence type="predicted"/>
<dbReference type="InterPro" id="IPR004252">
    <property type="entry name" value="Probable_transposase_24"/>
</dbReference>
<feature type="compositionally biased region" description="Polar residues" evidence="1">
    <location>
        <begin position="166"/>
        <end position="185"/>
    </location>
</feature>